<dbReference type="EMBL" id="CCAE010000004">
    <property type="protein sequence ID" value="CDN86579.1"/>
    <property type="molecule type" value="Genomic_DNA"/>
</dbReference>
<organism evidence="6 7">
    <name type="scientific">Hydrogenophaga intermedia</name>
    <dbReference type="NCBI Taxonomy" id="65786"/>
    <lineage>
        <taxon>Bacteria</taxon>
        <taxon>Pseudomonadati</taxon>
        <taxon>Pseudomonadota</taxon>
        <taxon>Betaproteobacteria</taxon>
        <taxon>Burkholderiales</taxon>
        <taxon>Comamonadaceae</taxon>
        <taxon>Hydrogenophaga</taxon>
    </lineage>
</organism>
<evidence type="ECO:0000313" key="6">
    <source>
        <dbReference type="EMBL" id="CDN86579.1"/>
    </source>
</evidence>
<dbReference type="InterPro" id="IPR051782">
    <property type="entry name" value="ABC_Transporter_VariousFunc"/>
</dbReference>
<dbReference type="GO" id="GO:0005524">
    <property type="term" value="F:ATP binding"/>
    <property type="evidence" value="ECO:0007669"/>
    <property type="project" value="UniProtKB-KW"/>
</dbReference>
<dbReference type="InterPro" id="IPR027417">
    <property type="entry name" value="P-loop_NTPase"/>
</dbReference>
<dbReference type="InterPro" id="IPR003439">
    <property type="entry name" value="ABC_transporter-like_ATP-bd"/>
</dbReference>
<keyword evidence="1" id="KW-0813">Transport</keyword>
<keyword evidence="7" id="KW-1185">Reference proteome</keyword>
<dbReference type="Pfam" id="PF00005">
    <property type="entry name" value="ABC_tran"/>
    <property type="match status" value="1"/>
</dbReference>
<keyword evidence="3" id="KW-0067">ATP-binding</keyword>
<dbReference type="AlphaFoldDB" id="A0A1L1PFM4"/>
<evidence type="ECO:0000256" key="1">
    <source>
        <dbReference type="ARBA" id="ARBA00022448"/>
    </source>
</evidence>
<dbReference type="GO" id="GO:0016887">
    <property type="term" value="F:ATP hydrolysis activity"/>
    <property type="evidence" value="ECO:0007669"/>
    <property type="project" value="InterPro"/>
</dbReference>
<dbReference type="PANTHER" id="PTHR42939">
    <property type="entry name" value="ABC TRANSPORTER ATP-BINDING PROTEIN ALBC-RELATED"/>
    <property type="match status" value="1"/>
</dbReference>
<dbReference type="PROSITE" id="PS50893">
    <property type="entry name" value="ABC_TRANSPORTER_2"/>
    <property type="match status" value="1"/>
</dbReference>
<evidence type="ECO:0000313" key="7">
    <source>
        <dbReference type="Proteomes" id="UP000028878"/>
    </source>
</evidence>
<dbReference type="Proteomes" id="UP000028878">
    <property type="component" value="Unassembled WGS sequence"/>
</dbReference>
<protein>
    <submittedName>
        <fullName evidence="6">ABC transporter-like protein</fullName>
    </submittedName>
</protein>
<feature type="region of interest" description="Disordered" evidence="4">
    <location>
        <begin position="190"/>
        <end position="213"/>
    </location>
</feature>
<evidence type="ECO:0000256" key="4">
    <source>
        <dbReference type="SAM" id="MobiDB-lite"/>
    </source>
</evidence>
<sequence>MTPLLRAEGLRFAWPGSAPLFNDTSLALGPGLTWLTGEDGSGKSTLLSLLAGALAPQAGRLWANGHWLHDDPAAYRRQVFWIDPQTEAHDALPAAGYLEGLATHWPRLSEAALSDLVDGFGLAEHLHKPLYMLSTGSRRKVWLTAALAAGAPVTLIDQPFAALDAPSARFLADCLADMAEHPSRAWVAADHEAPPDTPGSRVRALGGRTGQGF</sequence>
<reference evidence="7" key="1">
    <citation type="submission" date="2014-11" db="EMBL/GenBank/DDBJ databases">
        <title>Draft genome sequence of Hydrogenophaga intermedia S1.</title>
        <authorList>
            <person name="Gan H.M."/>
            <person name="Chew T.H."/>
            <person name="Stolz A."/>
        </authorList>
    </citation>
    <scope>NUCLEOTIDE SEQUENCE [LARGE SCALE GENOMIC DNA]</scope>
    <source>
        <strain evidence="7">S1</strain>
    </source>
</reference>
<proteinExistence type="predicted"/>
<evidence type="ECO:0000259" key="5">
    <source>
        <dbReference type="PROSITE" id="PS50893"/>
    </source>
</evidence>
<name>A0A1L1PFM4_HYDIT</name>
<accession>A0A1L1PFM4</accession>
<evidence type="ECO:0000256" key="3">
    <source>
        <dbReference type="ARBA" id="ARBA00022840"/>
    </source>
</evidence>
<feature type="domain" description="ABC transporter" evidence="5">
    <location>
        <begin position="5"/>
        <end position="207"/>
    </location>
</feature>
<dbReference type="Gene3D" id="3.40.50.300">
    <property type="entry name" value="P-loop containing nucleotide triphosphate hydrolases"/>
    <property type="match status" value="1"/>
</dbReference>
<dbReference type="PANTHER" id="PTHR42939:SF1">
    <property type="entry name" value="ABC TRANSPORTER ATP-BINDING PROTEIN ALBC-RELATED"/>
    <property type="match status" value="1"/>
</dbReference>
<gene>
    <name evidence="6" type="ORF">BN948_00984</name>
</gene>
<evidence type="ECO:0000256" key="2">
    <source>
        <dbReference type="ARBA" id="ARBA00022741"/>
    </source>
</evidence>
<dbReference type="RefSeq" id="WP_009515196.1">
    <property type="nucleotide sequence ID" value="NZ_CCAE010000004.1"/>
</dbReference>
<dbReference type="SUPFAM" id="SSF52540">
    <property type="entry name" value="P-loop containing nucleoside triphosphate hydrolases"/>
    <property type="match status" value="1"/>
</dbReference>
<keyword evidence="2" id="KW-0547">Nucleotide-binding</keyword>